<evidence type="ECO:0000256" key="1">
    <source>
        <dbReference type="ARBA" id="ARBA00004477"/>
    </source>
</evidence>
<comment type="function">
    <text evidence="11">Mannosyltransferase involved in glycosylphosphatidylinositol-anchor biosynthesis.</text>
</comment>
<dbReference type="AlphaFoldDB" id="A0A814G244"/>
<dbReference type="PANTHER" id="PTHR12468:SF2">
    <property type="entry name" value="GPI MANNOSYLTRANSFERASE 2"/>
    <property type="match status" value="1"/>
</dbReference>
<dbReference type="EMBL" id="CAJNON010000117">
    <property type="protein sequence ID" value="CAF0990224.1"/>
    <property type="molecule type" value="Genomic_DNA"/>
</dbReference>
<sequence>MIIQQLLWIYCQIRFAQYLLQFISNIIIPDHDAHVFNPPLWSLNNGTILDISIDTFFSGLRRWDAIHFLYIARFGYIYENTLAFFPGYPLLFIRPLAYFLNKILLESNSYLLSGILINFLFGYFNTCLLYQLGLKYDLKPNHAYWSAILYMINPATIFFLAPYTETLFLFSQLLGHYYLKSNSIFKSCLCFGFGSTIRSNGIISFGFIIYNYLKQKKLPPIYSIILCISPFFLTQYYQYREYCFEKDLPIELKTYGFDNNLSMPLTNFSSEWCLKRIPLSYQYVQKTYWNVGFLKYYTIKQIPNFLLALPVFLLIGNFVKSWFLSIRKDLWKRKFNYLFLNKNDEKQTIWFITKDFFPHIIYMLFLSLFALFVMHIQVATRFLFSSGPFLYFICADRIKQYEIRNGNLRKIFSYLFNKQTFLFYYFIIYILVGICLFSNFLPWT</sequence>
<accession>A0A814G244</accession>
<feature type="transmembrane region" description="Helical" evidence="11">
    <location>
        <begin position="305"/>
        <end position="324"/>
    </location>
</feature>
<dbReference type="Proteomes" id="UP000663891">
    <property type="component" value="Unassembled WGS sequence"/>
</dbReference>
<evidence type="ECO:0000256" key="2">
    <source>
        <dbReference type="ARBA" id="ARBA00004687"/>
    </source>
</evidence>
<keyword evidence="9 11" id="KW-1133">Transmembrane helix</keyword>
<protein>
    <recommendedName>
        <fullName evidence="11">GPI mannosyltransferase 2</fullName>
        <ecNumber evidence="11">2.4.1.-</ecNumber>
    </recommendedName>
</protein>
<reference evidence="12" key="1">
    <citation type="submission" date="2021-02" db="EMBL/GenBank/DDBJ databases">
        <authorList>
            <person name="Nowell W R."/>
        </authorList>
    </citation>
    <scope>NUCLEOTIDE SEQUENCE</scope>
</reference>
<evidence type="ECO:0000256" key="10">
    <source>
        <dbReference type="ARBA" id="ARBA00023136"/>
    </source>
</evidence>
<feature type="transmembrane region" description="Helical" evidence="11">
    <location>
        <begin position="221"/>
        <end position="239"/>
    </location>
</feature>
<dbReference type="OrthoDB" id="10252502at2759"/>
<evidence type="ECO:0000313" key="14">
    <source>
        <dbReference type="Proteomes" id="UP000663891"/>
    </source>
</evidence>
<evidence type="ECO:0000256" key="5">
    <source>
        <dbReference type="ARBA" id="ARBA00022676"/>
    </source>
</evidence>
<dbReference type="InterPro" id="IPR007315">
    <property type="entry name" value="PIG-V/Gpi18"/>
</dbReference>
<dbReference type="GO" id="GO:0004376">
    <property type="term" value="F:GPI mannosyltransferase activity"/>
    <property type="evidence" value="ECO:0007669"/>
    <property type="project" value="InterPro"/>
</dbReference>
<gene>
    <name evidence="13" type="ORF">OKA104_LOCUS36780</name>
    <name evidence="12" type="ORF">VCS650_LOCUS14155</name>
</gene>
<name>A0A814G244_9BILA</name>
<keyword evidence="10 11" id="KW-0472">Membrane</keyword>
<keyword evidence="8 11" id="KW-0256">Endoplasmic reticulum</keyword>
<evidence type="ECO:0000256" key="11">
    <source>
        <dbReference type="RuleBase" id="RU363112"/>
    </source>
</evidence>
<dbReference type="EC" id="2.4.1.-" evidence="11"/>
<dbReference type="PANTHER" id="PTHR12468">
    <property type="entry name" value="GPI MANNOSYLTRANSFERASE 2"/>
    <property type="match status" value="1"/>
</dbReference>
<dbReference type="GO" id="GO:0031501">
    <property type="term" value="C:mannosyltransferase complex"/>
    <property type="evidence" value="ECO:0007669"/>
    <property type="project" value="TreeGrafter"/>
</dbReference>
<keyword evidence="5 11" id="KW-0328">Glycosyltransferase</keyword>
<dbReference type="GO" id="GO:0000009">
    <property type="term" value="F:alpha-1,6-mannosyltransferase activity"/>
    <property type="evidence" value="ECO:0007669"/>
    <property type="project" value="InterPro"/>
</dbReference>
<feature type="transmembrane region" description="Helical" evidence="11">
    <location>
        <begin position="184"/>
        <end position="209"/>
    </location>
</feature>
<keyword evidence="4 11" id="KW-0337">GPI-anchor biosynthesis</keyword>
<feature type="transmembrane region" description="Helical" evidence="11">
    <location>
        <begin position="420"/>
        <end position="441"/>
    </location>
</feature>
<evidence type="ECO:0000256" key="4">
    <source>
        <dbReference type="ARBA" id="ARBA00022502"/>
    </source>
</evidence>
<evidence type="ECO:0000256" key="7">
    <source>
        <dbReference type="ARBA" id="ARBA00022692"/>
    </source>
</evidence>
<evidence type="ECO:0000256" key="8">
    <source>
        <dbReference type="ARBA" id="ARBA00022824"/>
    </source>
</evidence>
<dbReference type="EMBL" id="CAJOAY010005854">
    <property type="protein sequence ID" value="CAF4121995.1"/>
    <property type="molecule type" value="Genomic_DNA"/>
</dbReference>
<dbReference type="UniPathway" id="UPA00196"/>
<evidence type="ECO:0000256" key="3">
    <source>
        <dbReference type="ARBA" id="ARBA00008698"/>
    </source>
</evidence>
<organism evidence="12 14">
    <name type="scientific">Adineta steineri</name>
    <dbReference type="NCBI Taxonomy" id="433720"/>
    <lineage>
        <taxon>Eukaryota</taxon>
        <taxon>Metazoa</taxon>
        <taxon>Spiralia</taxon>
        <taxon>Gnathifera</taxon>
        <taxon>Rotifera</taxon>
        <taxon>Eurotatoria</taxon>
        <taxon>Bdelloidea</taxon>
        <taxon>Adinetida</taxon>
        <taxon>Adinetidae</taxon>
        <taxon>Adineta</taxon>
    </lineage>
</organism>
<feature type="transmembrane region" description="Helical" evidence="11">
    <location>
        <begin position="356"/>
        <end position="376"/>
    </location>
</feature>
<dbReference type="Pfam" id="PF04188">
    <property type="entry name" value="Mannosyl_trans2"/>
    <property type="match status" value="1"/>
</dbReference>
<comment type="pathway">
    <text evidence="2 11">Glycolipid biosynthesis; glycosylphosphatidylinositol-anchor biosynthesis.</text>
</comment>
<proteinExistence type="inferred from homology"/>
<keyword evidence="6 11" id="KW-0808">Transferase</keyword>
<comment type="similarity">
    <text evidence="3 11">Belongs to the PIGV family.</text>
</comment>
<feature type="transmembrane region" description="Helical" evidence="11">
    <location>
        <begin position="144"/>
        <end position="164"/>
    </location>
</feature>
<dbReference type="GO" id="GO:0005789">
    <property type="term" value="C:endoplasmic reticulum membrane"/>
    <property type="evidence" value="ECO:0007669"/>
    <property type="project" value="UniProtKB-SubCell"/>
</dbReference>
<evidence type="ECO:0000256" key="9">
    <source>
        <dbReference type="ARBA" id="ARBA00022989"/>
    </source>
</evidence>
<feature type="transmembrane region" description="Helical" evidence="11">
    <location>
        <begin position="110"/>
        <end position="132"/>
    </location>
</feature>
<keyword evidence="7 11" id="KW-0812">Transmembrane</keyword>
<dbReference type="GO" id="GO:0006506">
    <property type="term" value="P:GPI anchor biosynthetic process"/>
    <property type="evidence" value="ECO:0007669"/>
    <property type="project" value="UniProtKB-UniPathway"/>
</dbReference>
<dbReference type="Proteomes" id="UP000663881">
    <property type="component" value="Unassembled WGS sequence"/>
</dbReference>
<comment type="subcellular location">
    <subcellularLocation>
        <location evidence="1 11">Endoplasmic reticulum membrane</location>
        <topology evidence="1 11">Multi-pass membrane protein</topology>
    </subcellularLocation>
</comment>
<feature type="transmembrane region" description="Helical" evidence="11">
    <location>
        <begin position="68"/>
        <end position="90"/>
    </location>
</feature>
<evidence type="ECO:0000313" key="12">
    <source>
        <dbReference type="EMBL" id="CAF0990224.1"/>
    </source>
</evidence>
<evidence type="ECO:0000313" key="13">
    <source>
        <dbReference type="EMBL" id="CAF4121995.1"/>
    </source>
</evidence>
<evidence type="ECO:0000256" key="6">
    <source>
        <dbReference type="ARBA" id="ARBA00022679"/>
    </source>
</evidence>
<comment type="caution">
    <text evidence="12">The sequence shown here is derived from an EMBL/GenBank/DDBJ whole genome shotgun (WGS) entry which is preliminary data.</text>
</comment>